<sequence length="459" mass="49497">MAPSCPAPRRLAPRCAGDGRPSRRRGFPSTPRRPWTRGRPGSRPSPVKAAFIRLCHPFTLGESDMPATRNAFTPPRLAALRWLTDPGRHVPAEIRTRLLGEIFGSPKAIIVGVINGLLFNVLALAMLGGSVFTAFIVFDLALSVLRIVVVQHAVGRARAGATTPTDLYLVTAICWCALQGAIAFEAVRGGNPTLSLLAATSTMALVGPISARNFGAPRYAMLLVCLCELPFLSAAMLWGDRWMLVLLAQIPLFLYGVNAVVARIQVMAMANIQAEHDSSRHARHDALTGLLNRFGLMKRLDAEYAGGREDFIMFYLDLDGFKPINDSFGHPVGDLILSAVADRLRGATRPTDLVCRLGGDEFVVIARRLSPAEGGKLADTLIRAVADGPFLLPGLPPMRVGISVGFACSPEDGSDCADLQRKADMALYEAKRAGRGIHRRFSLHPSPIGTPEPRFARAG</sequence>
<keyword evidence="4" id="KW-0812">Transmembrane</keyword>
<dbReference type="SMART" id="SM00267">
    <property type="entry name" value="GGDEF"/>
    <property type="match status" value="1"/>
</dbReference>
<dbReference type="InterPro" id="IPR000160">
    <property type="entry name" value="GGDEF_dom"/>
</dbReference>
<evidence type="ECO:0000259" key="5">
    <source>
        <dbReference type="PROSITE" id="PS50887"/>
    </source>
</evidence>
<feature type="transmembrane region" description="Helical" evidence="4">
    <location>
        <begin position="244"/>
        <end position="262"/>
    </location>
</feature>
<dbReference type="InterPro" id="IPR029787">
    <property type="entry name" value="Nucleotide_cyclase"/>
</dbReference>
<gene>
    <name evidence="6" type="ORF">D3273_09220</name>
</gene>
<name>A0A4Q2UAU4_9HYPH</name>
<comment type="caution">
    <text evidence="6">The sequence shown here is derived from an EMBL/GenBank/DDBJ whole genome shotgun (WGS) entry which is preliminary data.</text>
</comment>
<feature type="region of interest" description="Disordered" evidence="3">
    <location>
        <begin position="1"/>
        <end position="46"/>
    </location>
</feature>
<reference evidence="6 7" key="1">
    <citation type="submission" date="2018-12" db="EMBL/GenBank/DDBJ databases">
        <authorList>
            <person name="Grouzdev D.S."/>
            <person name="Krutkina M.S."/>
        </authorList>
    </citation>
    <scope>NUCLEOTIDE SEQUENCE [LARGE SCALE GENOMIC DNA]</scope>
    <source>
        <strain evidence="6 7">RmlP026</strain>
    </source>
</reference>
<feature type="transmembrane region" description="Helical" evidence="4">
    <location>
        <begin position="218"/>
        <end position="238"/>
    </location>
</feature>
<dbReference type="InterPro" id="IPR043128">
    <property type="entry name" value="Rev_trsase/Diguanyl_cyclase"/>
</dbReference>
<dbReference type="GO" id="GO:0005886">
    <property type="term" value="C:plasma membrane"/>
    <property type="evidence" value="ECO:0007669"/>
    <property type="project" value="TreeGrafter"/>
</dbReference>
<dbReference type="SUPFAM" id="SSF55073">
    <property type="entry name" value="Nucleotide cyclase"/>
    <property type="match status" value="1"/>
</dbReference>
<dbReference type="GO" id="GO:0043709">
    <property type="term" value="P:cell adhesion involved in single-species biofilm formation"/>
    <property type="evidence" value="ECO:0007669"/>
    <property type="project" value="TreeGrafter"/>
</dbReference>
<accession>A0A4Q2UAU4</accession>
<dbReference type="PROSITE" id="PS50887">
    <property type="entry name" value="GGDEF"/>
    <property type="match status" value="1"/>
</dbReference>
<keyword evidence="4" id="KW-1133">Transmembrane helix</keyword>
<dbReference type="CDD" id="cd01949">
    <property type="entry name" value="GGDEF"/>
    <property type="match status" value="1"/>
</dbReference>
<evidence type="ECO:0000256" key="3">
    <source>
        <dbReference type="SAM" id="MobiDB-lite"/>
    </source>
</evidence>
<dbReference type="PANTHER" id="PTHR45138">
    <property type="entry name" value="REGULATORY COMPONENTS OF SENSORY TRANSDUCTION SYSTEM"/>
    <property type="match status" value="1"/>
</dbReference>
<dbReference type="Gene3D" id="3.30.70.270">
    <property type="match status" value="1"/>
</dbReference>
<dbReference type="InterPro" id="IPR050469">
    <property type="entry name" value="Diguanylate_Cyclase"/>
</dbReference>
<dbReference type="EMBL" id="QYBB01000008">
    <property type="protein sequence ID" value="RYC32206.1"/>
    <property type="molecule type" value="Genomic_DNA"/>
</dbReference>
<dbReference type="AlphaFoldDB" id="A0A4Q2UAU4"/>
<dbReference type="GO" id="GO:0052621">
    <property type="term" value="F:diguanylate cyclase activity"/>
    <property type="evidence" value="ECO:0007669"/>
    <property type="project" value="UniProtKB-EC"/>
</dbReference>
<dbReference type="EC" id="2.7.7.65" evidence="1"/>
<proteinExistence type="predicted"/>
<dbReference type="PANTHER" id="PTHR45138:SF9">
    <property type="entry name" value="DIGUANYLATE CYCLASE DGCM-RELATED"/>
    <property type="match status" value="1"/>
</dbReference>
<evidence type="ECO:0000313" key="7">
    <source>
        <dbReference type="Proteomes" id="UP000290759"/>
    </source>
</evidence>
<protein>
    <recommendedName>
        <fullName evidence="1">diguanylate cyclase</fullName>
        <ecNumber evidence="1">2.7.7.65</ecNumber>
    </recommendedName>
</protein>
<evidence type="ECO:0000256" key="2">
    <source>
        <dbReference type="ARBA" id="ARBA00034247"/>
    </source>
</evidence>
<feature type="transmembrane region" description="Helical" evidence="4">
    <location>
        <begin position="134"/>
        <end position="155"/>
    </location>
</feature>
<dbReference type="OrthoDB" id="9812260at2"/>
<evidence type="ECO:0000256" key="1">
    <source>
        <dbReference type="ARBA" id="ARBA00012528"/>
    </source>
</evidence>
<keyword evidence="7" id="KW-1185">Reference proteome</keyword>
<dbReference type="Proteomes" id="UP000290759">
    <property type="component" value="Unassembled WGS sequence"/>
</dbReference>
<reference evidence="6 7" key="2">
    <citation type="submission" date="2019-02" db="EMBL/GenBank/DDBJ databases">
        <title>'Lichenibacterium ramalinii' gen. nov. sp. nov., 'Lichenibacterium minor' gen. nov. sp. nov.</title>
        <authorList>
            <person name="Pankratov T."/>
        </authorList>
    </citation>
    <scope>NUCLEOTIDE SEQUENCE [LARGE SCALE GENOMIC DNA]</scope>
    <source>
        <strain evidence="6 7">RmlP026</strain>
    </source>
</reference>
<feature type="compositionally biased region" description="Low complexity" evidence="3">
    <location>
        <begin position="28"/>
        <end position="46"/>
    </location>
</feature>
<comment type="catalytic activity">
    <reaction evidence="2">
        <text>2 GTP = 3',3'-c-di-GMP + 2 diphosphate</text>
        <dbReference type="Rhea" id="RHEA:24898"/>
        <dbReference type="ChEBI" id="CHEBI:33019"/>
        <dbReference type="ChEBI" id="CHEBI:37565"/>
        <dbReference type="ChEBI" id="CHEBI:58805"/>
        <dbReference type="EC" id="2.7.7.65"/>
    </reaction>
</comment>
<keyword evidence="4" id="KW-0472">Membrane</keyword>
<organism evidence="6 7">
    <name type="scientific">Lichenibacterium minor</name>
    <dbReference type="NCBI Taxonomy" id="2316528"/>
    <lineage>
        <taxon>Bacteria</taxon>
        <taxon>Pseudomonadati</taxon>
        <taxon>Pseudomonadota</taxon>
        <taxon>Alphaproteobacteria</taxon>
        <taxon>Hyphomicrobiales</taxon>
        <taxon>Lichenihabitantaceae</taxon>
        <taxon>Lichenibacterium</taxon>
    </lineage>
</organism>
<evidence type="ECO:0000313" key="6">
    <source>
        <dbReference type="EMBL" id="RYC32206.1"/>
    </source>
</evidence>
<dbReference type="NCBIfam" id="TIGR00254">
    <property type="entry name" value="GGDEF"/>
    <property type="match status" value="1"/>
</dbReference>
<evidence type="ECO:0000256" key="4">
    <source>
        <dbReference type="SAM" id="Phobius"/>
    </source>
</evidence>
<dbReference type="Pfam" id="PF00990">
    <property type="entry name" value="GGDEF"/>
    <property type="match status" value="1"/>
</dbReference>
<feature type="domain" description="GGDEF" evidence="5">
    <location>
        <begin position="309"/>
        <end position="443"/>
    </location>
</feature>
<feature type="transmembrane region" description="Helical" evidence="4">
    <location>
        <begin position="108"/>
        <end position="128"/>
    </location>
</feature>
<dbReference type="GO" id="GO:1902201">
    <property type="term" value="P:negative regulation of bacterial-type flagellum-dependent cell motility"/>
    <property type="evidence" value="ECO:0007669"/>
    <property type="project" value="TreeGrafter"/>
</dbReference>